<comment type="caution">
    <text evidence="2">The sequence shown here is derived from an EMBL/GenBank/DDBJ whole genome shotgun (WGS) entry which is preliminary data.</text>
</comment>
<dbReference type="InterPro" id="IPR011972">
    <property type="entry name" value="CHP02285"/>
</dbReference>
<accession>A0A7V1GGJ2</accession>
<keyword evidence="1" id="KW-0812">Transmembrane</keyword>
<name>A0A7V1GGJ2_9GAMM</name>
<organism evidence="2">
    <name type="scientific">Pseudoalteromonas prydzensis</name>
    <dbReference type="NCBI Taxonomy" id="182141"/>
    <lineage>
        <taxon>Bacteria</taxon>
        <taxon>Pseudomonadati</taxon>
        <taxon>Pseudomonadota</taxon>
        <taxon>Gammaproteobacteria</taxon>
        <taxon>Alteromonadales</taxon>
        <taxon>Pseudoalteromonadaceae</taxon>
        <taxon>Pseudoalteromonas</taxon>
    </lineage>
</organism>
<sequence length="317" mass="36067">MQLNNASKCWRFAFYATLSRTTATLNNTIHFCVVELMQYAFLVTFSLLLVSSPMHAKTINWIVTDFAPYYIFSDQYAGTGRDESVITLLEQQLPAYTFKRTILPSSRTIQELTNPNYTYCMLSLYQSPHRKQHIYFSEQTSTAGLSPSVAIRKELAQQLKLDLNKPVSLAVLLNKYQLALGISMSRSYGDTIDSVINNSADASIIIRPGRDTLASLTYMLKKRRVDILLGYPSEHYYLAKSMGFEDELMQLPLTEAAELSYGYIGCTSNKQGIEQANVLNAALEQVKQQPAYQEVLLRWLPDNLKPLLEQRLQKRLN</sequence>
<gene>
    <name evidence="2" type="ORF">ENH88_21530</name>
</gene>
<reference evidence="2" key="1">
    <citation type="journal article" date="2020" name="mSystems">
        <title>Genome- and Community-Level Interaction Insights into Carbon Utilization and Element Cycling Functions of Hydrothermarchaeota in Hydrothermal Sediment.</title>
        <authorList>
            <person name="Zhou Z."/>
            <person name="Liu Y."/>
            <person name="Xu W."/>
            <person name="Pan J."/>
            <person name="Luo Z.H."/>
            <person name="Li M."/>
        </authorList>
    </citation>
    <scope>NUCLEOTIDE SEQUENCE [LARGE SCALE GENOMIC DNA]</scope>
    <source>
        <strain evidence="2">HyVt-346</strain>
    </source>
</reference>
<evidence type="ECO:0000313" key="2">
    <source>
        <dbReference type="EMBL" id="HEA18981.1"/>
    </source>
</evidence>
<dbReference type="NCBIfam" id="TIGR02285">
    <property type="entry name" value="TIGR02285 family protein"/>
    <property type="match status" value="1"/>
</dbReference>
<dbReference type="Gene3D" id="3.40.190.10">
    <property type="entry name" value="Periplasmic binding protein-like II"/>
    <property type="match status" value="2"/>
</dbReference>
<keyword evidence="1" id="KW-1133">Transmembrane helix</keyword>
<keyword evidence="1" id="KW-0472">Membrane</keyword>
<feature type="transmembrane region" description="Helical" evidence="1">
    <location>
        <begin position="28"/>
        <end position="50"/>
    </location>
</feature>
<proteinExistence type="predicted"/>
<dbReference type="AlphaFoldDB" id="A0A7V1GGJ2"/>
<dbReference type="Proteomes" id="UP000886188">
    <property type="component" value="Unassembled WGS sequence"/>
</dbReference>
<dbReference type="EMBL" id="DRGM01000210">
    <property type="protein sequence ID" value="HEA18981.1"/>
    <property type="molecule type" value="Genomic_DNA"/>
</dbReference>
<dbReference type="SUPFAM" id="SSF53850">
    <property type="entry name" value="Periplasmic binding protein-like II"/>
    <property type="match status" value="1"/>
</dbReference>
<protein>
    <submittedName>
        <fullName evidence="2">TIGR02285 family protein</fullName>
    </submittedName>
</protein>
<evidence type="ECO:0000256" key="1">
    <source>
        <dbReference type="SAM" id="Phobius"/>
    </source>
</evidence>